<dbReference type="EMBL" id="JANFQO010000004">
    <property type="protein sequence ID" value="MCQ4164105.1"/>
    <property type="molecule type" value="Genomic_DNA"/>
</dbReference>
<evidence type="ECO:0008006" key="5">
    <source>
        <dbReference type="Google" id="ProtNLM"/>
    </source>
</evidence>
<dbReference type="PANTHER" id="PTHR43140:SF1">
    <property type="entry name" value="TYPE I RESTRICTION ENZYME ECOKI SPECIFICITY SUBUNIT"/>
    <property type="match status" value="1"/>
</dbReference>
<dbReference type="PANTHER" id="PTHR43140">
    <property type="entry name" value="TYPE-1 RESTRICTION ENZYME ECOKI SPECIFICITY PROTEIN"/>
    <property type="match status" value="1"/>
</dbReference>
<dbReference type="InterPro" id="IPR051212">
    <property type="entry name" value="Type-I_RE_S_subunit"/>
</dbReference>
<proteinExistence type="predicted"/>
<protein>
    <recommendedName>
        <fullName evidence="5">Type I restriction modification DNA specificity domain-containing protein</fullName>
    </recommendedName>
</protein>
<evidence type="ECO:0000313" key="3">
    <source>
        <dbReference type="EMBL" id="MCQ4164105.1"/>
    </source>
</evidence>
<dbReference type="Gene3D" id="3.90.220.20">
    <property type="entry name" value="DNA methylase specificity domains"/>
    <property type="match status" value="2"/>
</dbReference>
<reference evidence="3" key="1">
    <citation type="submission" date="2022-07" db="EMBL/GenBank/DDBJ databases">
        <title>Tahibacter sp., a new gammaproteobacterium isolated from the silt sample collected at pig farm.</title>
        <authorList>
            <person name="Chen H."/>
        </authorList>
    </citation>
    <scope>NUCLEOTIDE SEQUENCE</scope>
    <source>
        <strain evidence="3">P2K</strain>
    </source>
</reference>
<gene>
    <name evidence="3" type="ORF">NM961_05210</name>
</gene>
<comment type="caution">
    <text evidence="3">The sequence shown here is derived from an EMBL/GenBank/DDBJ whole genome shotgun (WGS) entry which is preliminary data.</text>
</comment>
<evidence type="ECO:0000313" key="4">
    <source>
        <dbReference type="Proteomes" id="UP001165498"/>
    </source>
</evidence>
<dbReference type="Proteomes" id="UP001165498">
    <property type="component" value="Unassembled WGS sequence"/>
</dbReference>
<keyword evidence="1" id="KW-0680">Restriction system</keyword>
<name>A0ABT1QPA9_9GAMM</name>
<sequence>MMWVDVVESTRLLKANRWTVSYFAEAEAPGVSAYRHLPLRELADERRTTLDPQHYGDTRIVYLGLENIRSTTGELVEFAPRRASSIKSRSKTFRENDVLYGRLRPELNKVYLAQPPASEGVCSGEFIVLTARQDRVLPRYLRHILASPFVTQLAGKFTVGASLPRMAAEDLFSIEVPVPPLDVQSRLVEQLLEIDQEIIALRARLEALPLQQAEGLLEALSTGKPVIRTAAAD</sequence>
<dbReference type="SUPFAM" id="SSF116734">
    <property type="entry name" value="DNA methylase specificity domain"/>
    <property type="match status" value="1"/>
</dbReference>
<dbReference type="InterPro" id="IPR044946">
    <property type="entry name" value="Restrct_endonuc_typeI_TRD_sf"/>
</dbReference>
<accession>A0ABT1QPA9</accession>
<keyword evidence="2" id="KW-0238">DNA-binding</keyword>
<evidence type="ECO:0000256" key="1">
    <source>
        <dbReference type="ARBA" id="ARBA00022747"/>
    </source>
</evidence>
<organism evidence="3 4">
    <name type="scientific">Tahibacter harae</name>
    <dbReference type="NCBI Taxonomy" id="2963937"/>
    <lineage>
        <taxon>Bacteria</taxon>
        <taxon>Pseudomonadati</taxon>
        <taxon>Pseudomonadota</taxon>
        <taxon>Gammaproteobacteria</taxon>
        <taxon>Lysobacterales</taxon>
        <taxon>Rhodanobacteraceae</taxon>
        <taxon>Tahibacter</taxon>
    </lineage>
</organism>
<keyword evidence="4" id="KW-1185">Reference proteome</keyword>
<evidence type="ECO:0000256" key="2">
    <source>
        <dbReference type="ARBA" id="ARBA00023125"/>
    </source>
</evidence>
<dbReference type="RefSeq" id="WP_255912300.1">
    <property type="nucleotide sequence ID" value="NZ_JANFQO010000004.1"/>
</dbReference>